<sequence>MSLVALLVTSLWVDPVGPAETLGAVVAILLATYGAWKLTDAAVMWFFARFELERIEGRWVRTPRWYAPGEHVDAGLDEPVRVVAVDLDECLDGHRVLVKAGGLEHLVWAPVTRLRPLEDAQAEQDEARDDEDGGVTQVAPGVHLGKDKP</sequence>
<accession>A0ABW2CNN7</accession>
<proteinExistence type="predicted"/>
<feature type="region of interest" description="Disordered" evidence="1">
    <location>
        <begin position="119"/>
        <end position="149"/>
    </location>
</feature>
<name>A0ABW2CNN7_9ACTN</name>
<gene>
    <name evidence="2" type="ORF">ACFQKB_26895</name>
</gene>
<evidence type="ECO:0008006" key="4">
    <source>
        <dbReference type="Google" id="ProtNLM"/>
    </source>
</evidence>
<dbReference type="RefSeq" id="WP_378063646.1">
    <property type="nucleotide sequence ID" value="NZ_JBHSXS010000019.1"/>
</dbReference>
<dbReference type="EMBL" id="JBHSXS010000019">
    <property type="protein sequence ID" value="MFC6883414.1"/>
    <property type="molecule type" value="Genomic_DNA"/>
</dbReference>
<organism evidence="2 3">
    <name type="scientific">Actinomadura yumaensis</name>
    <dbReference type="NCBI Taxonomy" id="111807"/>
    <lineage>
        <taxon>Bacteria</taxon>
        <taxon>Bacillati</taxon>
        <taxon>Actinomycetota</taxon>
        <taxon>Actinomycetes</taxon>
        <taxon>Streptosporangiales</taxon>
        <taxon>Thermomonosporaceae</taxon>
        <taxon>Actinomadura</taxon>
    </lineage>
</organism>
<protein>
    <recommendedName>
        <fullName evidence="4">PH domain-containing protein</fullName>
    </recommendedName>
</protein>
<comment type="caution">
    <text evidence="2">The sequence shown here is derived from an EMBL/GenBank/DDBJ whole genome shotgun (WGS) entry which is preliminary data.</text>
</comment>
<dbReference type="Proteomes" id="UP001596380">
    <property type="component" value="Unassembled WGS sequence"/>
</dbReference>
<keyword evidence="3" id="KW-1185">Reference proteome</keyword>
<evidence type="ECO:0000256" key="1">
    <source>
        <dbReference type="SAM" id="MobiDB-lite"/>
    </source>
</evidence>
<feature type="compositionally biased region" description="Acidic residues" evidence="1">
    <location>
        <begin position="120"/>
        <end position="133"/>
    </location>
</feature>
<evidence type="ECO:0000313" key="3">
    <source>
        <dbReference type="Proteomes" id="UP001596380"/>
    </source>
</evidence>
<evidence type="ECO:0000313" key="2">
    <source>
        <dbReference type="EMBL" id="MFC6883414.1"/>
    </source>
</evidence>
<reference evidence="3" key="1">
    <citation type="journal article" date="2019" name="Int. J. Syst. Evol. Microbiol.">
        <title>The Global Catalogue of Microorganisms (GCM) 10K type strain sequencing project: providing services to taxonomists for standard genome sequencing and annotation.</title>
        <authorList>
            <consortium name="The Broad Institute Genomics Platform"/>
            <consortium name="The Broad Institute Genome Sequencing Center for Infectious Disease"/>
            <person name="Wu L."/>
            <person name="Ma J."/>
        </authorList>
    </citation>
    <scope>NUCLEOTIDE SEQUENCE [LARGE SCALE GENOMIC DNA]</scope>
    <source>
        <strain evidence="3">JCM 3369</strain>
    </source>
</reference>